<proteinExistence type="inferred from homology"/>
<dbReference type="EMBL" id="MIHC01000039">
    <property type="protein sequence ID" value="ODR03864.1"/>
    <property type="molecule type" value="Genomic_DNA"/>
</dbReference>
<dbReference type="RefSeq" id="WP_069401988.1">
    <property type="nucleotide sequence ID" value="NZ_JBKFED010000037.1"/>
</dbReference>
<accession>A0A1E3SNY4</accession>
<sequence length="252" mass="25651">MERLTGRVAIVTGAGRGIGETIAKAFDAEGAHVVAADLTGEQNRVATDLSLRSVARHADMSVVGDVEALIASTVSEFGRLDVLCNNAGIDGDMGPLVEMSLENFERVLAVNLRGVFLGMRYAIPAMLATGGGSIINVASVAALVAFPGSTAYAASKAGVLGMTRVAAAEYGSAGVRVNAICPGIIETPMLSDLGTAAPEVYAQIVSHGESVAPMKRLGRPDEIASLAVYLAGAESSFLTGAAIPVDGGYVTL</sequence>
<protein>
    <submittedName>
        <fullName evidence="3">Short-chain dehydrogenase</fullName>
    </submittedName>
</protein>
<dbReference type="SUPFAM" id="SSF51735">
    <property type="entry name" value="NAD(P)-binding Rossmann-fold domains"/>
    <property type="match status" value="1"/>
</dbReference>
<dbReference type="NCBIfam" id="NF005559">
    <property type="entry name" value="PRK07231.1"/>
    <property type="match status" value="1"/>
</dbReference>
<comment type="caution">
    <text evidence="3">The sequence shown here is derived from an EMBL/GenBank/DDBJ whole genome shotgun (WGS) entry which is preliminary data.</text>
</comment>
<gene>
    <name evidence="3" type="ORF">BHQ21_19785</name>
</gene>
<dbReference type="CDD" id="cd05233">
    <property type="entry name" value="SDR_c"/>
    <property type="match status" value="1"/>
</dbReference>
<dbReference type="InterPro" id="IPR020904">
    <property type="entry name" value="Sc_DH/Rdtase_CS"/>
</dbReference>
<dbReference type="PRINTS" id="PR00081">
    <property type="entry name" value="GDHRDH"/>
</dbReference>
<dbReference type="STRING" id="243061.AWC25_16620"/>
<dbReference type="Proteomes" id="UP000094224">
    <property type="component" value="Unassembled WGS sequence"/>
</dbReference>
<dbReference type="Pfam" id="PF13561">
    <property type="entry name" value="adh_short_C2"/>
    <property type="match status" value="1"/>
</dbReference>
<keyword evidence="4" id="KW-1185">Reference proteome</keyword>
<reference evidence="4" key="1">
    <citation type="submission" date="2016-09" db="EMBL/GenBank/DDBJ databases">
        <authorList>
            <person name="Greninger A.L."/>
            <person name="Jerome K.R."/>
            <person name="Mcnair B."/>
            <person name="Wallis C."/>
            <person name="Fang F."/>
        </authorList>
    </citation>
    <scope>NUCLEOTIDE SEQUENCE [LARGE SCALE GENOMIC DNA]</scope>
    <source>
        <strain evidence="4">BC1_M4</strain>
    </source>
</reference>
<dbReference type="PROSITE" id="PS00061">
    <property type="entry name" value="ADH_SHORT"/>
    <property type="match status" value="1"/>
</dbReference>
<dbReference type="InterPro" id="IPR036291">
    <property type="entry name" value="NAD(P)-bd_dom_sf"/>
</dbReference>
<dbReference type="Gene3D" id="3.40.50.720">
    <property type="entry name" value="NAD(P)-binding Rossmann-like Domain"/>
    <property type="match status" value="1"/>
</dbReference>
<evidence type="ECO:0000313" key="4">
    <source>
        <dbReference type="Proteomes" id="UP000094224"/>
    </source>
</evidence>
<dbReference type="PRINTS" id="PR00080">
    <property type="entry name" value="SDRFAMILY"/>
</dbReference>
<dbReference type="InterPro" id="IPR002347">
    <property type="entry name" value="SDR_fam"/>
</dbReference>
<organism evidence="3 4">
    <name type="scientific">Mycobacterium sherrisii</name>
    <dbReference type="NCBI Taxonomy" id="243061"/>
    <lineage>
        <taxon>Bacteria</taxon>
        <taxon>Bacillati</taxon>
        <taxon>Actinomycetota</taxon>
        <taxon>Actinomycetes</taxon>
        <taxon>Mycobacteriales</taxon>
        <taxon>Mycobacteriaceae</taxon>
        <taxon>Mycobacterium</taxon>
        <taxon>Mycobacterium simiae complex</taxon>
    </lineage>
</organism>
<dbReference type="PANTHER" id="PTHR24321">
    <property type="entry name" value="DEHYDROGENASES, SHORT CHAIN"/>
    <property type="match status" value="1"/>
</dbReference>
<dbReference type="FunFam" id="3.40.50.720:FF:000084">
    <property type="entry name" value="Short-chain dehydrogenase reductase"/>
    <property type="match status" value="1"/>
</dbReference>
<evidence type="ECO:0000256" key="1">
    <source>
        <dbReference type="ARBA" id="ARBA00006484"/>
    </source>
</evidence>
<comment type="similarity">
    <text evidence="1">Belongs to the short-chain dehydrogenases/reductases (SDR) family.</text>
</comment>
<dbReference type="GO" id="GO:0016491">
    <property type="term" value="F:oxidoreductase activity"/>
    <property type="evidence" value="ECO:0007669"/>
    <property type="project" value="UniProtKB-KW"/>
</dbReference>
<dbReference type="AlphaFoldDB" id="A0A1E3SNY4"/>
<dbReference type="PANTHER" id="PTHR24321:SF8">
    <property type="entry name" value="ESTRADIOL 17-BETA-DEHYDROGENASE 8-RELATED"/>
    <property type="match status" value="1"/>
</dbReference>
<evidence type="ECO:0000313" key="3">
    <source>
        <dbReference type="EMBL" id="ODR03864.1"/>
    </source>
</evidence>
<evidence type="ECO:0000256" key="2">
    <source>
        <dbReference type="ARBA" id="ARBA00023002"/>
    </source>
</evidence>
<name>A0A1E3SNY4_9MYCO</name>
<keyword evidence="2" id="KW-0560">Oxidoreductase</keyword>